<protein>
    <submittedName>
        <fullName evidence="7">ABC transporter substrate-binding protein</fullName>
    </submittedName>
</protein>
<accession>A0ABW9T0I6</accession>
<reference evidence="7 8" key="1">
    <citation type="submission" date="2019-11" db="EMBL/GenBank/DDBJ databases">
        <title>Draft genome sequences of five Paenibacillus species of dairy origin.</title>
        <authorList>
            <person name="Olajide A.M."/>
            <person name="Chen S."/>
            <person name="Lapointe G."/>
        </authorList>
    </citation>
    <scope>NUCLEOTIDE SEQUENCE [LARGE SCALE GENOMIC DNA]</scope>
    <source>
        <strain evidence="7 8">3CS1</strain>
    </source>
</reference>
<dbReference type="InterPro" id="IPR011050">
    <property type="entry name" value="Pectin_lyase_fold/virulence"/>
</dbReference>
<evidence type="ECO:0000313" key="8">
    <source>
        <dbReference type="Proteomes" id="UP000435177"/>
    </source>
</evidence>
<dbReference type="SMART" id="SM00722">
    <property type="entry name" value="CASH"/>
    <property type="match status" value="2"/>
</dbReference>
<evidence type="ECO:0000256" key="5">
    <source>
        <dbReference type="SAM" id="SignalP"/>
    </source>
</evidence>
<evidence type="ECO:0000256" key="1">
    <source>
        <dbReference type="ARBA" id="ARBA00004906"/>
    </source>
</evidence>
<keyword evidence="4" id="KW-0472">Membrane</keyword>
<evidence type="ECO:0000256" key="3">
    <source>
        <dbReference type="ARBA" id="ARBA00022786"/>
    </source>
</evidence>
<dbReference type="Gene3D" id="2.160.20.10">
    <property type="entry name" value="Single-stranded right-handed beta-helix, Pectin lyase-like"/>
    <property type="match status" value="1"/>
</dbReference>
<dbReference type="InterPro" id="IPR006633">
    <property type="entry name" value="Carb-bd_sugar_hydrolysis-dom"/>
</dbReference>
<dbReference type="PANTHER" id="PTHR22990:SF15">
    <property type="entry name" value="F-BOX ONLY PROTEIN 10"/>
    <property type="match status" value="1"/>
</dbReference>
<organism evidence="7 8">
    <name type="scientific">Paenibacillus campinasensis</name>
    <dbReference type="NCBI Taxonomy" id="66347"/>
    <lineage>
        <taxon>Bacteria</taxon>
        <taxon>Bacillati</taxon>
        <taxon>Bacillota</taxon>
        <taxon>Bacilli</taxon>
        <taxon>Bacillales</taxon>
        <taxon>Paenibacillaceae</taxon>
        <taxon>Paenibacillus</taxon>
    </lineage>
</organism>
<name>A0ABW9T0I6_9BACL</name>
<keyword evidence="3" id="KW-0833">Ubl conjugation pathway</keyword>
<dbReference type="InterPro" id="IPR012334">
    <property type="entry name" value="Pectin_lyas_fold"/>
</dbReference>
<dbReference type="PANTHER" id="PTHR22990">
    <property type="entry name" value="F-BOX ONLY PROTEIN"/>
    <property type="match status" value="1"/>
</dbReference>
<feature type="domain" description="Carbohydrate-binding/sugar hydrolysis" evidence="6">
    <location>
        <begin position="41"/>
        <end position="187"/>
    </location>
</feature>
<dbReference type="Pfam" id="PF05048">
    <property type="entry name" value="NosD"/>
    <property type="match status" value="1"/>
</dbReference>
<evidence type="ECO:0000256" key="2">
    <source>
        <dbReference type="ARBA" id="ARBA00022737"/>
    </source>
</evidence>
<dbReference type="InterPro" id="IPR022441">
    <property type="entry name" value="Para_beta_helix_rpt-2"/>
</dbReference>
<proteinExistence type="predicted"/>
<comment type="caution">
    <text evidence="7">The sequence shown here is derived from an EMBL/GenBank/DDBJ whole genome shotgun (WGS) entry which is preliminary data.</text>
</comment>
<evidence type="ECO:0000259" key="6">
    <source>
        <dbReference type="SMART" id="SM00722"/>
    </source>
</evidence>
<dbReference type="SUPFAM" id="SSF51126">
    <property type="entry name" value="Pectin lyase-like"/>
    <property type="match status" value="1"/>
</dbReference>
<keyword evidence="2" id="KW-0677">Repeat</keyword>
<feature type="transmembrane region" description="Helical" evidence="4">
    <location>
        <begin position="416"/>
        <end position="436"/>
    </location>
</feature>
<feature type="domain" description="Carbohydrate-binding/sugar hydrolysis" evidence="6">
    <location>
        <begin position="193"/>
        <end position="352"/>
    </location>
</feature>
<dbReference type="InterPro" id="IPR051550">
    <property type="entry name" value="SCF-Subunits/Alg-Epimerases"/>
</dbReference>
<evidence type="ECO:0000313" key="7">
    <source>
        <dbReference type="EMBL" id="MUG66790.1"/>
    </source>
</evidence>
<dbReference type="NCBIfam" id="TIGR03804">
    <property type="entry name" value="para_beta_helix"/>
    <property type="match status" value="3"/>
</dbReference>
<keyword evidence="5" id="KW-0732">Signal</keyword>
<gene>
    <name evidence="7" type="ORF">GNP94_12330</name>
</gene>
<keyword evidence="4" id="KW-1133">Transmembrane helix</keyword>
<dbReference type="SMART" id="SM00710">
    <property type="entry name" value="PbH1"/>
    <property type="match status" value="8"/>
</dbReference>
<feature type="chain" id="PRO_5046128164" evidence="5">
    <location>
        <begin position="28"/>
        <end position="442"/>
    </location>
</feature>
<feature type="signal peptide" evidence="5">
    <location>
        <begin position="1"/>
        <end position="27"/>
    </location>
</feature>
<keyword evidence="4" id="KW-0812">Transmembrane</keyword>
<comment type="pathway">
    <text evidence="1">Protein modification; protein ubiquitination.</text>
</comment>
<dbReference type="InterPro" id="IPR007742">
    <property type="entry name" value="NosD_dom"/>
</dbReference>
<dbReference type="EMBL" id="WOAA01000009">
    <property type="protein sequence ID" value="MUG66790.1"/>
    <property type="molecule type" value="Genomic_DNA"/>
</dbReference>
<keyword evidence="8" id="KW-1185">Reference proteome</keyword>
<dbReference type="Proteomes" id="UP000435177">
    <property type="component" value="Unassembled WGS sequence"/>
</dbReference>
<sequence length="442" mass="48809">MTFRNVRVFFCILGAVFFLLNGSSASAEDQRLNLQAIVDQARPGDTILLKPGIYHGPVIINKPLTIRSEGEVPVELRNSNDLPVLTIHADYTTVSGLHIIDEKVKEEPTVLVTGHNAILEGLSIRTAGNGIMVRDADEGTLDNSAIIGIAEGIRMADRGNGVDIFNGHRWNITDNTIRNVHDGIYMEGSDDTLVVGNVIEQSRYGVHCMYTHRTIIQRNDSHLNVTGAMIMTASHVSVIGNMFTKQSENVNSQGILLYDTHESTVKDNTAYGNRVGLYVELSTGNILENNRVSSNFVGLQLIESSGNTIQRNQFIANVADAQARGSEENNISENYWDNFRGIDTDRDGKSEISYSINPFFQGLVQKRPAFQLFFQSPGMVFLEGLYETERERWTTDTAPLMVPPDNETSAGDPEGAAMTGIAGIILLVSTGVLFIWMRRRNI</sequence>
<evidence type="ECO:0000256" key="4">
    <source>
        <dbReference type="SAM" id="Phobius"/>
    </source>
</evidence>
<dbReference type="InterPro" id="IPR006626">
    <property type="entry name" value="PbH1"/>
</dbReference>